<dbReference type="Gene3D" id="3.40.50.12780">
    <property type="entry name" value="N-terminal domain of ligase-like"/>
    <property type="match status" value="1"/>
</dbReference>
<dbReference type="AlphaFoldDB" id="A0A382LBY5"/>
<dbReference type="PANTHER" id="PTHR43352:SF1">
    <property type="entry name" value="ANTHRANILATE--COA LIGASE"/>
    <property type="match status" value="1"/>
</dbReference>
<dbReference type="SUPFAM" id="SSF56801">
    <property type="entry name" value="Acetyl-CoA synthetase-like"/>
    <property type="match status" value="1"/>
</dbReference>
<proteinExistence type="predicted"/>
<dbReference type="InterPro" id="IPR042099">
    <property type="entry name" value="ANL_N_sf"/>
</dbReference>
<keyword evidence="1" id="KW-0436">Ligase</keyword>
<feature type="domain" description="AMP-dependent synthetase/ligase" evidence="2">
    <location>
        <begin position="51"/>
        <end position="244"/>
    </location>
</feature>
<dbReference type="PANTHER" id="PTHR43352">
    <property type="entry name" value="ACETYL-COA SYNTHETASE"/>
    <property type="match status" value="1"/>
</dbReference>
<dbReference type="InterPro" id="IPR000873">
    <property type="entry name" value="AMP-dep_synth/lig_dom"/>
</dbReference>
<dbReference type="InterPro" id="IPR020845">
    <property type="entry name" value="AMP-binding_CS"/>
</dbReference>
<reference evidence="3" key="1">
    <citation type="submission" date="2018-05" db="EMBL/GenBank/DDBJ databases">
        <authorList>
            <person name="Lanie J.A."/>
            <person name="Ng W.-L."/>
            <person name="Kazmierczak K.M."/>
            <person name="Andrzejewski T.M."/>
            <person name="Davidsen T.M."/>
            <person name="Wayne K.J."/>
            <person name="Tettelin H."/>
            <person name="Glass J.I."/>
            <person name="Rusch D."/>
            <person name="Podicherti R."/>
            <person name="Tsui H.-C.T."/>
            <person name="Winkler M.E."/>
        </authorList>
    </citation>
    <scope>NUCLEOTIDE SEQUENCE</scope>
</reference>
<name>A0A382LBY5_9ZZZZ</name>
<accession>A0A382LBY5</accession>
<dbReference type="Pfam" id="PF00501">
    <property type="entry name" value="AMP-binding"/>
    <property type="match status" value="1"/>
</dbReference>
<gene>
    <name evidence="3" type="ORF">METZ01_LOCUS287013</name>
</gene>
<organism evidence="3">
    <name type="scientific">marine metagenome</name>
    <dbReference type="NCBI Taxonomy" id="408172"/>
    <lineage>
        <taxon>unclassified sequences</taxon>
        <taxon>metagenomes</taxon>
        <taxon>ecological metagenomes</taxon>
    </lineage>
</organism>
<dbReference type="GO" id="GO:0016878">
    <property type="term" value="F:acid-thiol ligase activity"/>
    <property type="evidence" value="ECO:0007669"/>
    <property type="project" value="TreeGrafter"/>
</dbReference>
<evidence type="ECO:0000259" key="2">
    <source>
        <dbReference type="Pfam" id="PF00501"/>
    </source>
</evidence>
<sequence>MTAHHDLFVQQFLPQKTELPDLINLETFGYPEILNCAEPLLDDAIKEGNGIKIAVIMDEGEWSYADLQKDSNQIARVLVEDLNMIPGNRVLLRAPNSYSMLAAWFGVIKAGGVAVSTMPLLRSVELQTIINKARVSIAFCDSRLMEELKKIKSGSCLEQLVSFRDGELDERKKGKPVDFENLATFKEDPCLIAFTSGTTGKPKAAVHSHQDMLTMCRAYSRHCLQPGSEDRFIGSPPLAFTFGLGGIGL</sequence>
<evidence type="ECO:0000313" key="3">
    <source>
        <dbReference type="EMBL" id="SVC34159.1"/>
    </source>
</evidence>
<evidence type="ECO:0000256" key="1">
    <source>
        <dbReference type="ARBA" id="ARBA00022598"/>
    </source>
</evidence>
<protein>
    <recommendedName>
        <fullName evidence="2">AMP-dependent synthetase/ligase domain-containing protein</fullName>
    </recommendedName>
</protein>
<dbReference type="GO" id="GO:0044550">
    <property type="term" value="P:secondary metabolite biosynthetic process"/>
    <property type="evidence" value="ECO:0007669"/>
    <property type="project" value="TreeGrafter"/>
</dbReference>
<dbReference type="PROSITE" id="PS00455">
    <property type="entry name" value="AMP_BINDING"/>
    <property type="match status" value="1"/>
</dbReference>
<feature type="non-terminal residue" evidence="3">
    <location>
        <position position="249"/>
    </location>
</feature>
<dbReference type="EMBL" id="UINC01086055">
    <property type="protein sequence ID" value="SVC34159.1"/>
    <property type="molecule type" value="Genomic_DNA"/>
</dbReference>